<dbReference type="Gene3D" id="3.60.15.10">
    <property type="entry name" value="Ribonuclease Z/Hydroxyacylglutathione hydrolase-like"/>
    <property type="match status" value="1"/>
</dbReference>
<organism evidence="1 2">
    <name type="scientific">Acer negundo</name>
    <name type="common">Box elder</name>
    <dbReference type="NCBI Taxonomy" id="4023"/>
    <lineage>
        <taxon>Eukaryota</taxon>
        <taxon>Viridiplantae</taxon>
        <taxon>Streptophyta</taxon>
        <taxon>Embryophyta</taxon>
        <taxon>Tracheophyta</taxon>
        <taxon>Spermatophyta</taxon>
        <taxon>Magnoliopsida</taxon>
        <taxon>eudicotyledons</taxon>
        <taxon>Gunneridae</taxon>
        <taxon>Pentapetalae</taxon>
        <taxon>rosids</taxon>
        <taxon>malvids</taxon>
        <taxon>Sapindales</taxon>
        <taxon>Sapindaceae</taxon>
        <taxon>Hippocastanoideae</taxon>
        <taxon>Acereae</taxon>
        <taxon>Acer</taxon>
    </lineage>
</organism>
<reference evidence="1" key="1">
    <citation type="journal article" date="2022" name="Plant J.">
        <title>Strategies of tolerance reflected in two North American maple genomes.</title>
        <authorList>
            <person name="McEvoy S.L."/>
            <person name="Sezen U.U."/>
            <person name="Trouern-Trend A."/>
            <person name="McMahon S.M."/>
            <person name="Schaberg P.G."/>
            <person name="Yang J."/>
            <person name="Wegrzyn J.L."/>
            <person name="Swenson N.G."/>
        </authorList>
    </citation>
    <scope>NUCLEOTIDE SEQUENCE</scope>
    <source>
        <strain evidence="1">91603</strain>
    </source>
</reference>
<dbReference type="Proteomes" id="UP001064489">
    <property type="component" value="Chromosome 2"/>
</dbReference>
<dbReference type="InterPro" id="IPR036866">
    <property type="entry name" value="RibonucZ/Hydroxyglut_hydro"/>
</dbReference>
<sequence length="162" mass="17739">MVVVTNPGSRVNAGGMHHHRILFENYHLGYFWASTTSGPWSSTICHISLQSSQLSLPRTGFFPFKRILQACLQSTAASGDAGVQLPAHQFEIIFVGTGTSEGIPRVSCLTNPSKKCPVCTKSAEPINRNKRLNTSMLIRYPGPSGRFNILIDAGKQVKRLLL</sequence>
<reference evidence="1" key="2">
    <citation type="submission" date="2023-02" db="EMBL/GenBank/DDBJ databases">
        <authorList>
            <person name="Swenson N.G."/>
            <person name="Wegrzyn J.L."/>
            <person name="Mcevoy S.L."/>
        </authorList>
    </citation>
    <scope>NUCLEOTIDE SEQUENCE</scope>
    <source>
        <strain evidence="1">91603</strain>
        <tissue evidence="1">Leaf</tissue>
    </source>
</reference>
<dbReference type="PANTHER" id="PTHR42663">
    <property type="entry name" value="HYDROLASE C777.06C-RELATED-RELATED"/>
    <property type="match status" value="1"/>
</dbReference>
<evidence type="ECO:0000313" key="2">
    <source>
        <dbReference type="Proteomes" id="UP001064489"/>
    </source>
</evidence>
<protein>
    <submittedName>
        <fullName evidence="1">Uncharacterized protein</fullName>
    </submittedName>
</protein>
<dbReference type="PANTHER" id="PTHR42663:SF3">
    <property type="entry name" value="OS09G0363800 PROTEIN"/>
    <property type="match status" value="1"/>
</dbReference>
<accession>A0AAD5IGK8</accession>
<comment type="caution">
    <text evidence="1">The sequence shown here is derived from an EMBL/GenBank/DDBJ whole genome shotgun (WGS) entry which is preliminary data.</text>
</comment>
<name>A0AAD5IGK8_ACENE</name>
<dbReference type="AlphaFoldDB" id="A0AAD5IGK8"/>
<evidence type="ECO:0000313" key="1">
    <source>
        <dbReference type="EMBL" id="KAI9161928.1"/>
    </source>
</evidence>
<dbReference type="EMBL" id="JAJSOW010000106">
    <property type="protein sequence ID" value="KAI9161928.1"/>
    <property type="molecule type" value="Genomic_DNA"/>
</dbReference>
<gene>
    <name evidence="1" type="ORF">LWI28_022088</name>
</gene>
<keyword evidence="2" id="KW-1185">Reference proteome</keyword>
<proteinExistence type="predicted"/>